<accession>A0A077E979</accession>
<reference evidence="3" key="2">
    <citation type="journal article" date="2015" name="Genome Biol. Evol.">
        <title>Complete Genome Sequence and Transcriptomic Analysis of the Novel Pathogen Elizabethkingia anophelis in Response to Oxidative Stress.</title>
        <authorList>
            <person name="Li Y."/>
            <person name="Liu Y."/>
            <person name="Chew S.C."/>
            <person name="Tay M."/>
            <person name="Salido M.M."/>
            <person name="Teo J."/>
            <person name="Lauro F.M."/>
            <person name="Givskov M."/>
            <person name="Yang L."/>
        </authorList>
    </citation>
    <scope>NUCLEOTIDE SEQUENCE</scope>
    <source>
        <strain evidence="3">NUHP1</strain>
    </source>
</reference>
<organism evidence="3 4">
    <name type="scientific">Elizabethkingia anophelis NUHP1</name>
    <dbReference type="NCBI Taxonomy" id="1338011"/>
    <lineage>
        <taxon>Bacteria</taxon>
        <taxon>Pseudomonadati</taxon>
        <taxon>Bacteroidota</taxon>
        <taxon>Flavobacteriia</taxon>
        <taxon>Flavobacteriales</taxon>
        <taxon>Weeksellaceae</taxon>
        <taxon>Elizabethkingia</taxon>
    </lineage>
</organism>
<evidence type="ECO:0000313" key="4">
    <source>
        <dbReference type="Proteomes" id="UP000028933"/>
    </source>
</evidence>
<evidence type="ECO:0000256" key="2">
    <source>
        <dbReference type="SAM" id="SignalP"/>
    </source>
</evidence>
<gene>
    <name evidence="3" type="ORF">BD94_0341</name>
</gene>
<proteinExistence type="predicted"/>
<name>A0A077E979_9FLAO</name>
<evidence type="ECO:0000256" key="1">
    <source>
        <dbReference type="SAM" id="MobiDB-lite"/>
    </source>
</evidence>
<feature type="chain" id="PRO_5001718174" description="LTXXQ motif family protein" evidence="2">
    <location>
        <begin position="20"/>
        <end position="139"/>
    </location>
</feature>
<feature type="compositionally biased region" description="Basic and acidic residues" evidence="1">
    <location>
        <begin position="68"/>
        <end position="106"/>
    </location>
</feature>
<feature type="region of interest" description="Disordered" evidence="1">
    <location>
        <begin position="68"/>
        <end position="139"/>
    </location>
</feature>
<feature type="signal peptide" evidence="2">
    <location>
        <begin position="1"/>
        <end position="19"/>
    </location>
</feature>
<dbReference type="KEGG" id="eao:BD94_0341"/>
<dbReference type="EMBL" id="CP007547">
    <property type="protein sequence ID" value="AIL44116.1"/>
    <property type="molecule type" value="Genomic_DNA"/>
</dbReference>
<evidence type="ECO:0000313" key="3">
    <source>
        <dbReference type="EMBL" id="AIL44116.1"/>
    </source>
</evidence>
<keyword evidence="2" id="KW-0732">Signal</keyword>
<dbReference type="eggNOG" id="ENOG5033AAP">
    <property type="taxonomic scope" value="Bacteria"/>
</dbReference>
<evidence type="ECO:0008006" key="5">
    <source>
        <dbReference type="Google" id="ProtNLM"/>
    </source>
</evidence>
<dbReference type="AlphaFoldDB" id="A0A077E979"/>
<protein>
    <recommendedName>
        <fullName evidence="5">LTXXQ motif family protein</fullName>
    </recommendedName>
</protein>
<sequence>MKKIVFSLMLMGATGFAFAQQTTEPMKADRQVKRQEMMQKRQQNWDQMKKDLNLTADQENKIKALHEKNAADMKQKMAERKTDREKMKQEMKAKKERNDAEMKKILSPEQYAKWNDIKAQKKAEHHNKMKAYKEKSKNM</sequence>
<dbReference type="Proteomes" id="UP000028933">
    <property type="component" value="Chromosome"/>
</dbReference>
<reference evidence="3" key="1">
    <citation type="journal article" date="2013" name="Lancet">
        <title>First case of E anophelis outbreak in an intensive-care unit.</title>
        <authorList>
            <person name="Teo J."/>
            <person name="Tan S.Y."/>
            <person name="Tay M."/>
            <person name="Ding Y."/>
            <person name="Kjelleberg S."/>
            <person name="Givskov M."/>
            <person name="Lin R.T."/>
            <person name="Yang L."/>
        </authorList>
    </citation>
    <scope>NUCLEOTIDE SEQUENCE [LARGE SCALE GENOMIC DNA]</scope>
    <source>
        <strain evidence="3">NUHP1</strain>
    </source>
</reference>
<dbReference type="HOGENOM" id="CLU_1755602_0_0_10"/>
<dbReference type="RefSeq" id="WP_024564744.1">
    <property type="nucleotide sequence ID" value="NZ_CP007547.1"/>
</dbReference>
<dbReference type="STRING" id="1338011.BD94_0341"/>